<name>A0ABY0U640_9PSED</name>
<gene>
    <name evidence="1" type="ORF">SAMN04490205_1557</name>
</gene>
<keyword evidence="2" id="KW-1185">Reference proteome</keyword>
<protein>
    <submittedName>
        <fullName evidence="1">Uncharacterized protein</fullName>
    </submittedName>
</protein>
<dbReference type="Proteomes" id="UP000183126">
    <property type="component" value="Chromosome I"/>
</dbReference>
<accession>A0ABY0U640</accession>
<organism evidence="1 2">
    <name type="scientific">Pseudomonas trivialis</name>
    <dbReference type="NCBI Taxonomy" id="200450"/>
    <lineage>
        <taxon>Bacteria</taxon>
        <taxon>Pseudomonadati</taxon>
        <taxon>Pseudomonadota</taxon>
        <taxon>Gammaproteobacteria</taxon>
        <taxon>Pseudomonadales</taxon>
        <taxon>Pseudomonadaceae</taxon>
        <taxon>Pseudomonas</taxon>
    </lineage>
</organism>
<reference evidence="1 2" key="1">
    <citation type="submission" date="2016-10" db="EMBL/GenBank/DDBJ databases">
        <authorList>
            <person name="Varghese N."/>
            <person name="Submissions S."/>
        </authorList>
    </citation>
    <scope>NUCLEOTIDE SEQUENCE [LARGE SCALE GENOMIC DNA]</scope>
    <source>
        <strain evidence="1 2">BS3111</strain>
    </source>
</reference>
<dbReference type="EMBL" id="LT629760">
    <property type="protein sequence ID" value="SDS12823.1"/>
    <property type="molecule type" value="Genomic_DNA"/>
</dbReference>
<dbReference type="RefSeq" id="WP_057009911.1">
    <property type="nucleotide sequence ID" value="NZ_JYLK01000018.1"/>
</dbReference>
<evidence type="ECO:0000313" key="1">
    <source>
        <dbReference type="EMBL" id="SDS12823.1"/>
    </source>
</evidence>
<evidence type="ECO:0000313" key="2">
    <source>
        <dbReference type="Proteomes" id="UP000183126"/>
    </source>
</evidence>
<proteinExistence type="predicted"/>
<sequence>MSFEHKAFIFDFDSFDSELRPLLENSLHSGDIEPLRCFIVSNRKLLVDPYEGDALDDDWEDMIEDKDAHQYGDFALTKYYSPKDDQGLGVKWADLQEIISNRGKLNISPFLGAPVGVDGEFFDPGKMGSYFQTTNEVSESLKKIEEIKSELADNLLEGLEKYESFLGQTSLVGKGVYVTF</sequence>